<organism evidence="1 2">
    <name type="scientific">Diphasiastrum complanatum</name>
    <name type="common">Issler's clubmoss</name>
    <name type="synonym">Lycopodium complanatum</name>
    <dbReference type="NCBI Taxonomy" id="34168"/>
    <lineage>
        <taxon>Eukaryota</taxon>
        <taxon>Viridiplantae</taxon>
        <taxon>Streptophyta</taxon>
        <taxon>Embryophyta</taxon>
        <taxon>Tracheophyta</taxon>
        <taxon>Lycopodiopsida</taxon>
        <taxon>Lycopodiales</taxon>
        <taxon>Lycopodiaceae</taxon>
        <taxon>Lycopodioideae</taxon>
        <taxon>Diphasiastrum</taxon>
    </lineage>
</organism>
<sequence length="113" mass="13205">MLSLHNLFYYQVLLICKLHSNESFLLYSLPSAHSTCNLCEITDAAEQMPCVNRMSIYWFFLSMLCTKYENRFDCLLIKAILTVEVCSRLSIYFVCTNFTIVIALISQFYFSHV</sequence>
<keyword evidence="2" id="KW-1185">Reference proteome</keyword>
<accession>A0ACC2CKA2</accession>
<comment type="caution">
    <text evidence="1">The sequence shown here is derived from an EMBL/GenBank/DDBJ whole genome shotgun (WGS) entry which is preliminary data.</text>
</comment>
<evidence type="ECO:0000313" key="2">
    <source>
        <dbReference type="Proteomes" id="UP001162992"/>
    </source>
</evidence>
<name>A0ACC2CKA2_DIPCM</name>
<dbReference type="EMBL" id="CM055101">
    <property type="protein sequence ID" value="KAJ7542360.1"/>
    <property type="molecule type" value="Genomic_DNA"/>
</dbReference>
<reference evidence="2" key="1">
    <citation type="journal article" date="2024" name="Proc. Natl. Acad. Sci. U.S.A.">
        <title>Extraordinary preservation of gene collinearity over three hundred million years revealed in homosporous lycophytes.</title>
        <authorList>
            <person name="Li C."/>
            <person name="Wickell D."/>
            <person name="Kuo L.Y."/>
            <person name="Chen X."/>
            <person name="Nie B."/>
            <person name="Liao X."/>
            <person name="Peng D."/>
            <person name="Ji J."/>
            <person name="Jenkins J."/>
            <person name="Williams M."/>
            <person name="Shu S."/>
            <person name="Plott C."/>
            <person name="Barry K."/>
            <person name="Rajasekar S."/>
            <person name="Grimwood J."/>
            <person name="Han X."/>
            <person name="Sun S."/>
            <person name="Hou Z."/>
            <person name="He W."/>
            <person name="Dai G."/>
            <person name="Sun C."/>
            <person name="Schmutz J."/>
            <person name="Leebens-Mack J.H."/>
            <person name="Li F.W."/>
            <person name="Wang L."/>
        </authorList>
    </citation>
    <scope>NUCLEOTIDE SEQUENCE [LARGE SCALE GENOMIC DNA]</scope>
    <source>
        <strain evidence="2">cv. PW_Plant_1</strain>
    </source>
</reference>
<proteinExistence type="predicted"/>
<evidence type="ECO:0000313" key="1">
    <source>
        <dbReference type="EMBL" id="KAJ7542360.1"/>
    </source>
</evidence>
<gene>
    <name evidence="1" type="ORF">O6H91_10G102700</name>
</gene>
<protein>
    <submittedName>
        <fullName evidence="1">Uncharacterized protein</fullName>
    </submittedName>
</protein>
<dbReference type="Proteomes" id="UP001162992">
    <property type="component" value="Chromosome 10"/>
</dbReference>